<evidence type="ECO:0000313" key="2">
    <source>
        <dbReference type="Proteomes" id="UP000245207"/>
    </source>
</evidence>
<proteinExistence type="predicted"/>
<accession>A0A2U1NJX4</accession>
<comment type="caution">
    <text evidence="1">The sequence shown here is derived from an EMBL/GenBank/DDBJ whole genome shotgun (WGS) entry which is preliminary data.</text>
</comment>
<dbReference type="Proteomes" id="UP000245207">
    <property type="component" value="Unassembled WGS sequence"/>
</dbReference>
<protein>
    <submittedName>
        <fullName evidence="1">Uncharacterized protein</fullName>
    </submittedName>
</protein>
<sequence length="79" mass="8979">MDYFDNLCKKNGLPNKETPLPLKQSNCGSLDQHRFARKKLWIVDEAPPPLSAKSSDAGSFIDLLLEPSEEDLKIWPHML</sequence>
<dbReference type="OrthoDB" id="1659429at2759"/>
<keyword evidence="2" id="KW-1185">Reference proteome</keyword>
<organism evidence="1 2">
    <name type="scientific">Artemisia annua</name>
    <name type="common">Sweet wormwood</name>
    <dbReference type="NCBI Taxonomy" id="35608"/>
    <lineage>
        <taxon>Eukaryota</taxon>
        <taxon>Viridiplantae</taxon>
        <taxon>Streptophyta</taxon>
        <taxon>Embryophyta</taxon>
        <taxon>Tracheophyta</taxon>
        <taxon>Spermatophyta</taxon>
        <taxon>Magnoliopsida</taxon>
        <taxon>eudicotyledons</taxon>
        <taxon>Gunneridae</taxon>
        <taxon>Pentapetalae</taxon>
        <taxon>asterids</taxon>
        <taxon>campanulids</taxon>
        <taxon>Asterales</taxon>
        <taxon>Asteraceae</taxon>
        <taxon>Asteroideae</taxon>
        <taxon>Anthemideae</taxon>
        <taxon>Artemisiinae</taxon>
        <taxon>Artemisia</taxon>
    </lineage>
</organism>
<dbReference type="GO" id="GO:0030246">
    <property type="term" value="F:carbohydrate binding"/>
    <property type="evidence" value="ECO:0007669"/>
    <property type="project" value="InterPro"/>
</dbReference>
<dbReference type="AlphaFoldDB" id="A0A2U1NJX4"/>
<dbReference type="Gene3D" id="2.70.98.10">
    <property type="match status" value="1"/>
</dbReference>
<reference evidence="1 2" key="1">
    <citation type="journal article" date="2018" name="Mol. Plant">
        <title>The genome of Artemisia annua provides insight into the evolution of Asteraceae family and artemisinin biosynthesis.</title>
        <authorList>
            <person name="Shen Q."/>
            <person name="Zhang L."/>
            <person name="Liao Z."/>
            <person name="Wang S."/>
            <person name="Yan T."/>
            <person name="Shi P."/>
            <person name="Liu M."/>
            <person name="Fu X."/>
            <person name="Pan Q."/>
            <person name="Wang Y."/>
            <person name="Lv Z."/>
            <person name="Lu X."/>
            <person name="Zhang F."/>
            <person name="Jiang W."/>
            <person name="Ma Y."/>
            <person name="Chen M."/>
            <person name="Hao X."/>
            <person name="Li L."/>
            <person name="Tang Y."/>
            <person name="Lv G."/>
            <person name="Zhou Y."/>
            <person name="Sun X."/>
            <person name="Brodelius P.E."/>
            <person name="Rose J.K.C."/>
            <person name="Tang K."/>
        </authorList>
    </citation>
    <scope>NUCLEOTIDE SEQUENCE [LARGE SCALE GENOMIC DNA]</scope>
    <source>
        <strain evidence="2">cv. Huhao1</strain>
        <tissue evidence="1">Leaf</tissue>
    </source>
</reference>
<dbReference type="EMBL" id="PKPP01002673">
    <property type="protein sequence ID" value="PWA73802.1"/>
    <property type="molecule type" value="Genomic_DNA"/>
</dbReference>
<gene>
    <name evidence="1" type="ORF">CTI12_AA257590</name>
</gene>
<name>A0A2U1NJX4_ARTAN</name>
<dbReference type="InterPro" id="IPR014718">
    <property type="entry name" value="GH-type_carb-bd"/>
</dbReference>
<evidence type="ECO:0000313" key="1">
    <source>
        <dbReference type="EMBL" id="PWA73802.1"/>
    </source>
</evidence>
<dbReference type="STRING" id="35608.A0A2U1NJX4"/>